<protein>
    <submittedName>
        <fullName evidence="4">Uncharacterized protein</fullName>
    </submittedName>
</protein>
<feature type="compositionally biased region" description="Low complexity" evidence="1">
    <location>
        <begin position="151"/>
        <end position="167"/>
    </location>
</feature>
<feature type="chain" id="PRO_5009534968" evidence="3">
    <location>
        <begin position="27"/>
        <end position="720"/>
    </location>
</feature>
<keyword evidence="3" id="KW-0732">Signal</keyword>
<feature type="region of interest" description="Disordered" evidence="1">
    <location>
        <begin position="29"/>
        <end position="119"/>
    </location>
</feature>
<evidence type="ECO:0000256" key="2">
    <source>
        <dbReference type="SAM" id="Phobius"/>
    </source>
</evidence>
<evidence type="ECO:0000256" key="3">
    <source>
        <dbReference type="SAM" id="SignalP"/>
    </source>
</evidence>
<organism evidence="4 5">
    <name type="scientific">Candidatus Woesebacteria bacterium RIFCSPHIGHO2_12_FULL_41_24</name>
    <dbReference type="NCBI Taxonomy" id="1802510"/>
    <lineage>
        <taxon>Bacteria</taxon>
        <taxon>Candidatus Woeseibacteriota</taxon>
    </lineage>
</organism>
<feature type="compositionally biased region" description="Polar residues" evidence="1">
    <location>
        <begin position="97"/>
        <end position="107"/>
    </location>
</feature>
<proteinExistence type="predicted"/>
<keyword evidence="2" id="KW-0472">Membrane</keyword>
<accession>A0A1F8AVS4</accession>
<reference evidence="4 5" key="1">
    <citation type="journal article" date="2016" name="Nat. Commun.">
        <title>Thousands of microbial genomes shed light on interconnected biogeochemical processes in an aquifer system.</title>
        <authorList>
            <person name="Anantharaman K."/>
            <person name="Brown C.T."/>
            <person name="Hug L.A."/>
            <person name="Sharon I."/>
            <person name="Castelle C.J."/>
            <person name="Probst A.J."/>
            <person name="Thomas B.C."/>
            <person name="Singh A."/>
            <person name="Wilkins M.J."/>
            <person name="Karaoz U."/>
            <person name="Brodie E.L."/>
            <person name="Williams K.H."/>
            <person name="Hubbard S.S."/>
            <person name="Banfield J.F."/>
        </authorList>
    </citation>
    <scope>NUCLEOTIDE SEQUENCE [LARGE SCALE GENOMIC DNA]</scope>
</reference>
<dbReference type="Proteomes" id="UP000178603">
    <property type="component" value="Unassembled WGS sequence"/>
</dbReference>
<gene>
    <name evidence="4" type="ORF">A3E44_03575</name>
</gene>
<feature type="compositionally biased region" description="Low complexity" evidence="1">
    <location>
        <begin position="621"/>
        <end position="631"/>
    </location>
</feature>
<dbReference type="AlphaFoldDB" id="A0A1F8AVS4"/>
<feature type="compositionally biased region" description="Low complexity" evidence="1">
    <location>
        <begin position="66"/>
        <end position="96"/>
    </location>
</feature>
<feature type="region of interest" description="Disordered" evidence="1">
    <location>
        <begin position="597"/>
        <end position="632"/>
    </location>
</feature>
<keyword evidence="2" id="KW-0812">Transmembrane</keyword>
<name>A0A1F8AVS4_9BACT</name>
<sequence length="720" mass="72687">MIKIKKLVSSLLIVFLLFGNGGVVYAQSAPTPPSAPTAPAAPTPPPMPTPPSAPTAPAAPTPAPSNSPINEATPTPSASPLPVSSAAPSPSSQPLTNSAGVIDNSTGGQDGNSGSGATINTGDATNSAAVLTNANSNSLILGSGNGSGVSVVNDGNGSNSENNGNVSTTNDSKTIQDNVAAVDNDLVLTTNTGNNSASKNVGGDNLIITGDANTSATVVTAVNTNIDGVAVSEFNIVDDHVGDIVLDFPSGCVSGCANFGNSSAVNSGNGDSSQNTAGINSLTNDATFQTNTADIENNLYLAANSGDNTASRNTGGDSSITTGDANVVANVLTLANNNLAGNVIYSVVNVFGDLVGDIIMPEEYFNGLVAANSGNGTGSTNLANASSETNNLINQNNTADIQNNLNFIANTGDNDVSRNTNGDNSVTTGDASVTAQVLNVVNTNIVGGDWWIVLVNEAGNWIGKILGATEGSNYAGSNDFRFTVDEAGQIIATNSGNGAESNNNSTVDQLVNNSVNQTNTANVVNNLNLVANTGDNIASRNTGGNSSVTTGDANIVANLVNFINNNITGGGRLFVTVVNVFGSWAGDFVSPGTHKENTPVVAQNSESPGNEIGGYVAETQNGSSNGGNASSPTVSYEIASGENVLHIATNNGGYQNRNVSGMTSSVLENPEASLVAGDRAGKLNINLALAIPFILLFVLYLGIKRTVAIKFNSGQVPWKT</sequence>
<feature type="region of interest" description="Disordered" evidence="1">
    <location>
        <begin position="151"/>
        <end position="171"/>
    </location>
</feature>
<feature type="transmembrane region" description="Helical" evidence="2">
    <location>
        <begin position="683"/>
        <end position="703"/>
    </location>
</feature>
<feature type="signal peptide" evidence="3">
    <location>
        <begin position="1"/>
        <end position="26"/>
    </location>
</feature>
<dbReference type="EMBL" id="MGGW01000004">
    <property type="protein sequence ID" value="OGM55335.1"/>
    <property type="molecule type" value="Genomic_DNA"/>
</dbReference>
<comment type="caution">
    <text evidence="4">The sequence shown here is derived from an EMBL/GenBank/DDBJ whole genome shotgun (WGS) entry which is preliminary data.</text>
</comment>
<evidence type="ECO:0000256" key="1">
    <source>
        <dbReference type="SAM" id="MobiDB-lite"/>
    </source>
</evidence>
<evidence type="ECO:0000313" key="4">
    <source>
        <dbReference type="EMBL" id="OGM55335.1"/>
    </source>
</evidence>
<evidence type="ECO:0000313" key="5">
    <source>
        <dbReference type="Proteomes" id="UP000178603"/>
    </source>
</evidence>
<feature type="compositionally biased region" description="Pro residues" evidence="1">
    <location>
        <begin position="30"/>
        <end position="65"/>
    </location>
</feature>
<keyword evidence="2" id="KW-1133">Transmembrane helix</keyword>